<dbReference type="PANTHER" id="PTHR32305:SF15">
    <property type="entry name" value="PROTEIN RHSA-RELATED"/>
    <property type="match status" value="1"/>
</dbReference>
<dbReference type="Gene3D" id="2.180.10.10">
    <property type="entry name" value="RHS repeat-associated core"/>
    <property type="match status" value="1"/>
</dbReference>
<dbReference type="InterPro" id="IPR050708">
    <property type="entry name" value="T6SS_VgrG/RHS"/>
</dbReference>
<gene>
    <name evidence="1" type="ORF">IM532_11845</name>
</gene>
<dbReference type="NCBIfam" id="TIGR03696">
    <property type="entry name" value="Rhs_assc_core"/>
    <property type="match status" value="1"/>
</dbReference>
<sequence>MQEEFNINLYDYGARNYDPTIGRWFNVDPLAEKMRRHSPYNYAFNNPVFFIDPDGMAPEPPDGSTEDHTDETGRYVYNEKTKLHDHYVNGENVGTYDASIVLNEAVVTGNKDYGLVATALRAYEKNYNPDYSPYNPDAVTMGTGVTITGNKRVSYTFEAGIIFAPGDIGLYFTSGMGVGTTPGIGVPGLNIGFHDRRENNTETDMLKNIAGTSASATIDGSIMGYTIGHSLNDKGGIDNRGTISNTVTLGDGKFLGIGAGASVSKSYTFSIITGEVYKP</sequence>
<accession>A0A8J7FSM6</accession>
<dbReference type="Proteomes" id="UP000608754">
    <property type="component" value="Unassembled WGS sequence"/>
</dbReference>
<name>A0A8J7FSM6_9FLAO</name>
<evidence type="ECO:0000313" key="1">
    <source>
        <dbReference type="EMBL" id="MBF0598123.1"/>
    </source>
</evidence>
<comment type="caution">
    <text evidence="1">The sequence shown here is derived from an EMBL/GenBank/DDBJ whole genome shotgun (WGS) entry which is preliminary data.</text>
</comment>
<dbReference type="InterPro" id="IPR022385">
    <property type="entry name" value="Rhs_assc_core"/>
</dbReference>
<dbReference type="PANTHER" id="PTHR32305">
    <property type="match status" value="1"/>
</dbReference>
<proteinExistence type="predicted"/>
<evidence type="ECO:0000313" key="2">
    <source>
        <dbReference type="Proteomes" id="UP000608754"/>
    </source>
</evidence>
<dbReference type="AlphaFoldDB" id="A0A8J7FSM6"/>
<protein>
    <recommendedName>
        <fullName evidence="3">RHS repeat-associated core domain-containing protein</fullName>
    </recommendedName>
</protein>
<organism evidence="1 2">
    <name type="scientific">Faecalibacter rhinopitheci</name>
    <dbReference type="NCBI Taxonomy" id="2779678"/>
    <lineage>
        <taxon>Bacteria</taxon>
        <taxon>Pseudomonadati</taxon>
        <taxon>Bacteroidota</taxon>
        <taxon>Flavobacteriia</taxon>
        <taxon>Flavobacteriales</taxon>
        <taxon>Weeksellaceae</taxon>
        <taxon>Faecalibacter</taxon>
    </lineage>
</organism>
<keyword evidence="2" id="KW-1185">Reference proteome</keyword>
<reference evidence="1" key="1">
    <citation type="submission" date="2020-10" db="EMBL/GenBank/DDBJ databases">
        <authorList>
            <person name="Lu T."/>
            <person name="Wang Q."/>
            <person name="Han X."/>
        </authorList>
    </citation>
    <scope>NUCLEOTIDE SEQUENCE</scope>
    <source>
        <strain evidence="1">WQ 117</strain>
    </source>
</reference>
<evidence type="ECO:0008006" key="3">
    <source>
        <dbReference type="Google" id="ProtNLM"/>
    </source>
</evidence>
<dbReference type="EMBL" id="JADGIK010000008">
    <property type="protein sequence ID" value="MBF0598123.1"/>
    <property type="molecule type" value="Genomic_DNA"/>
</dbReference>